<gene>
    <name evidence="4" type="ORF">PSALAMII_LOCUS8143</name>
</gene>
<dbReference type="PANTHER" id="PTHR23422">
    <property type="entry name" value="DIPEPTIDYL PEPTIDASE III-RELATED"/>
    <property type="match status" value="1"/>
</dbReference>
<reference evidence="4" key="1">
    <citation type="submission" date="2021-07" db="EMBL/GenBank/DDBJ databases">
        <authorList>
            <person name="Branca A.L. A."/>
        </authorList>
    </citation>
    <scope>NUCLEOTIDE SEQUENCE</scope>
</reference>
<dbReference type="GO" id="GO:0008239">
    <property type="term" value="F:dipeptidyl-peptidase activity"/>
    <property type="evidence" value="ECO:0007669"/>
    <property type="project" value="TreeGrafter"/>
</dbReference>
<organism evidence="4 5">
    <name type="scientific">Penicillium salamii</name>
    <dbReference type="NCBI Taxonomy" id="1612424"/>
    <lineage>
        <taxon>Eukaryota</taxon>
        <taxon>Fungi</taxon>
        <taxon>Dikarya</taxon>
        <taxon>Ascomycota</taxon>
        <taxon>Pezizomycotina</taxon>
        <taxon>Eurotiomycetes</taxon>
        <taxon>Eurotiomycetidae</taxon>
        <taxon>Eurotiales</taxon>
        <taxon>Aspergillaceae</taxon>
        <taxon>Penicillium</taxon>
    </lineage>
</organism>
<keyword evidence="1" id="KW-0479">Metal-binding</keyword>
<dbReference type="OrthoDB" id="4365260at2759"/>
<keyword evidence="2" id="KW-0378">Hydrolase</keyword>
<sequence length="758" mass="86038">MSTWTPQVFWFLALFLLNYLLRTWFPITNGMFAAEDSENGETTHALEVRGVFDSLVEEKSNETKNNVIYAHHLARACWHGTRIILRQTSPEAEGIFDFILELHKACSGRWNTFCDNGIQRKDLDAWLEFCGLFMSNLGNYFLDGNRKAIPNVSKDTLRRFANISSEATSMLEEIVDDMMATQPTMIGYPDETSQSNYYPGKLKITAEEIDIITDMIEDNGIGSENTRLQKLPHAGSESFDSFHVLQASAEKDDAPKLIGEVIIGDSRIAKIFLCRGDHSEEMEKVCLELLEARKYSLTAEQQTELLQLVECFKTGDYKTAFWSSLKTWVKDKNPRVEHSIGWLSAYRDLNSARTDWQATVGITDGEETKKMSQLVAMSTDIIRTLPWAIPGLNDGKGPFEHANMNIPDFSIIHVLAFACSTFWEAATTNLNDVDGINYGAKNIIFGNRMSLNNRPGRPCYYVHPSDSPGYMDYVHIVRFNGTVIHELIGHGSGKLLTEHAPGEFNFDHENLPLSPITGAPIRTWYRPKENWNSVFGTLAFTVEECRAFLFAYYLTDNEDILAVLGYDQHSTPSADDLLYYTYLHMGVEGLRALRSFKVEDQAWNGDHDQVICNKQRRLVTNMLTIICSKALFAILKHILQDGGGVLSIEHNLEEGTLFVRVDRSKIISHGKPSIGRMLCKIHIWHSTADIEACRPFYNSLSVVDREFEAWRKIVASNPEPKWKFVQPNTFLKGDGTVELREYDASNEGIIHSFFDRMV</sequence>
<dbReference type="InterPro" id="IPR039461">
    <property type="entry name" value="Peptidase_M49"/>
</dbReference>
<dbReference type="AlphaFoldDB" id="A0A9W4JQC5"/>
<dbReference type="GO" id="GO:0046872">
    <property type="term" value="F:metal ion binding"/>
    <property type="evidence" value="ECO:0007669"/>
    <property type="project" value="UniProtKB-KW"/>
</dbReference>
<feature type="chain" id="PRO_5040986133" description="Dipeptidyl peptidase III" evidence="3">
    <location>
        <begin position="24"/>
        <end position="758"/>
    </location>
</feature>
<proteinExistence type="predicted"/>
<dbReference type="EMBL" id="CAJVPG010000421">
    <property type="protein sequence ID" value="CAG8404567.1"/>
    <property type="molecule type" value="Genomic_DNA"/>
</dbReference>
<evidence type="ECO:0000313" key="4">
    <source>
        <dbReference type="EMBL" id="CAG8404567.1"/>
    </source>
</evidence>
<name>A0A9W4JQC5_9EURO</name>
<evidence type="ECO:0000256" key="1">
    <source>
        <dbReference type="ARBA" id="ARBA00022723"/>
    </source>
</evidence>
<feature type="signal peptide" evidence="3">
    <location>
        <begin position="1"/>
        <end position="23"/>
    </location>
</feature>
<accession>A0A9W4JQC5</accession>
<protein>
    <recommendedName>
        <fullName evidence="6">Dipeptidyl peptidase III</fullName>
    </recommendedName>
</protein>
<evidence type="ECO:0000256" key="2">
    <source>
        <dbReference type="ARBA" id="ARBA00022801"/>
    </source>
</evidence>
<evidence type="ECO:0000256" key="3">
    <source>
        <dbReference type="SAM" id="SignalP"/>
    </source>
</evidence>
<dbReference type="Pfam" id="PF03571">
    <property type="entry name" value="Peptidase_M49"/>
    <property type="match status" value="1"/>
</dbReference>
<keyword evidence="3" id="KW-0732">Signal</keyword>
<keyword evidence="5" id="KW-1185">Reference proteome</keyword>
<evidence type="ECO:0008006" key="6">
    <source>
        <dbReference type="Google" id="ProtNLM"/>
    </source>
</evidence>
<dbReference type="Proteomes" id="UP001152649">
    <property type="component" value="Unassembled WGS sequence"/>
</dbReference>
<dbReference type="PANTHER" id="PTHR23422:SF11">
    <property type="entry name" value="DIPEPTIDYL PEPTIDASE 3"/>
    <property type="match status" value="1"/>
</dbReference>
<comment type="caution">
    <text evidence="4">The sequence shown here is derived from an EMBL/GenBank/DDBJ whole genome shotgun (WGS) entry which is preliminary data.</text>
</comment>
<dbReference type="GO" id="GO:0005737">
    <property type="term" value="C:cytoplasm"/>
    <property type="evidence" value="ECO:0007669"/>
    <property type="project" value="TreeGrafter"/>
</dbReference>
<dbReference type="Gene3D" id="3.30.540.30">
    <property type="match status" value="2"/>
</dbReference>
<evidence type="ECO:0000313" key="5">
    <source>
        <dbReference type="Proteomes" id="UP001152649"/>
    </source>
</evidence>